<reference evidence="1" key="1">
    <citation type="submission" date="2009-10" db="EMBL/GenBank/DDBJ databases">
        <title>Diversity of trophic interactions inside an arsenic-rich microbial ecosystem.</title>
        <authorList>
            <person name="Bertin P.N."/>
            <person name="Heinrich-Salmeron A."/>
            <person name="Pelletier E."/>
            <person name="Goulhen-Chollet F."/>
            <person name="Arsene-Ploetze F."/>
            <person name="Gallien S."/>
            <person name="Calteau A."/>
            <person name="Vallenet D."/>
            <person name="Casiot C."/>
            <person name="Chane-Woon-Ming B."/>
            <person name="Giloteaux L."/>
            <person name="Barakat M."/>
            <person name="Bonnefoy V."/>
            <person name="Bruneel O."/>
            <person name="Chandler M."/>
            <person name="Cleiss J."/>
            <person name="Duran R."/>
            <person name="Elbaz-Poulichet F."/>
            <person name="Fonknechten N."/>
            <person name="Lauga B."/>
            <person name="Mornico D."/>
            <person name="Ortet P."/>
            <person name="Schaeffer C."/>
            <person name="Siguier P."/>
            <person name="Alexander Thil Smith A."/>
            <person name="Van Dorsselaer A."/>
            <person name="Weissenbach J."/>
            <person name="Medigue C."/>
            <person name="Le Paslier D."/>
        </authorList>
    </citation>
    <scope>NUCLEOTIDE SEQUENCE</scope>
</reference>
<proteinExistence type="predicted"/>
<dbReference type="AlphaFoldDB" id="E6QVW7"/>
<comment type="caution">
    <text evidence="1">The sequence shown here is derived from an EMBL/GenBank/DDBJ whole genome shotgun (WGS) entry which is preliminary data.</text>
</comment>
<gene>
    <name evidence="1" type="ORF">CARN7_2214</name>
</gene>
<organism evidence="1">
    <name type="scientific">mine drainage metagenome</name>
    <dbReference type="NCBI Taxonomy" id="410659"/>
    <lineage>
        <taxon>unclassified sequences</taxon>
        <taxon>metagenomes</taxon>
        <taxon>ecological metagenomes</taxon>
    </lineage>
</organism>
<evidence type="ECO:0000313" key="1">
    <source>
        <dbReference type="EMBL" id="CBI11390.1"/>
    </source>
</evidence>
<dbReference type="InterPro" id="IPR023346">
    <property type="entry name" value="Lysozyme-like_dom_sf"/>
</dbReference>
<protein>
    <recommendedName>
        <fullName evidence="2">Transglycosylase SLT domain-containing protein</fullName>
    </recommendedName>
</protein>
<evidence type="ECO:0008006" key="2">
    <source>
        <dbReference type="Google" id="ProtNLM"/>
    </source>
</evidence>
<sequence>MRPFLIRMAMIFTFSGVTGIAHASTLDSQQNGVLKEAIKIGQKIGVGLKLAGVVFQESSFGLQPNSPGHFGAGSVGYLAWITVITRHPWLKPYFKQQNWANALINDPGISLWVAGYYLQYCRHHAADWKQALLMYRYGCPHDQGAYPNRVNHRIQQIHHLLKVRFQPN</sequence>
<name>E6QVW7_9ZZZZ</name>
<dbReference type="EMBL" id="CABR01000139">
    <property type="protein sequence ID" value="CBI11390.1"/>
    <property type="molecule type" value="Genomic_DNA"/>
</dbReference>
<dbReference type="SUPFAM" id="SSF53955">
    <property type="entry name" value="Lysozyme-like"/>
    <property type="match status" value="1"/>
</dbReference>
<accession>E6QVW7</accession>